<protein>
    <submittedName>
        <fullName evidence="2">Bacteriophage Rz lysis protein</fullName>
    </submittedName>
</protein>
<accession>A0A1H4U292</accession>
<dbReference type="EMBL" id="FNTS01000001">
    <property type="protein sequence ID" value="SEC62374.1"/>
    <property type="molecule type" value="Genomic_DNA"/>
</dbReference>
<name>A0A1H4U292_9PSED</name>
<evidence type="ECO:0000313" key="2">
    <source>
        <dbReference type="EMBL" id="SEC62374.1"/>
    </source>
</evidence>
<evidence type="ECO:0000256" key="1">
    <source>
        <dbReference type="SAM" id="Phobius"/>
    </source>
</evidence>
<dbReference type="Proteomes" id="UP000182179">
    <property type="component" value="Unassembled WGS sequence"/>
</dbReference>
<organism evidence="2 3">
    <name type="scientific">Pseudomonas costantinii</name>
    <dbReference type="NCBI Taxonomy" id="168469"/>
    <lineage>
        <taxon>Bacteria</taxon>
        <taxon>Pseudomonadati</taxon>
        <taxon>Pseudomonadota</taxon>
        <taxon>Gammaproteobacteria</taxon>
        <taxon>Pseudomonadales</taxon>
        <taxon>Pseudomonadaceae</taxon>
        <taxon>Pseudomonas</taxon>
    </lineage>
</organism>
<keyword evidence="1" id="KW-0472">Membrane</keyword>
<keyword evidence="1" id="KW-0812">Transmembrane</keyword>
<reference evidence="2 3" key="1">
    <citation type="submission" date="2016-10" db="EMBL/GenBank/DDBJ databases">
        <authorList>
            <person name="Varghese N."/>
            <person name="Submissions S."/>
        </authorList>
    </citation>
    <scope>NUCLEOTIDE SEQUENCE [LARGE SCALE GENOMIC DNA]</scope>
    <source>
        <strain evidence="2 3">BS2773</strain>
    </source>
</reference>
<gene>
    <name evidence="2" type="ORF">SAMN04515675_0020</name>
</gene>
<keyword evidence="1" id="KW-1133">Transmembrane helix</keyword>
<feature type="transmembrane region" description="Helical" evidence="1">
    <location>
        <begin position="14"/>
        <end position="34"/>
    </location>
</feature>
<keyword evidence="3" id="KW-1185">Reference proteome</keyword>
<evidence type="ECO:0000313" key="3">
    <source>
        <dbReference type="Proteomes" id="UP000182179"/>
    </source>
</evidence>
<sequence>MSVLDLIPPAVRPWAFVLIVLLIAGAGAAGAWVVQDWRYGNELSKQDAKAAQKAQRLAEASAGQLNQEQAQRLALESRLKTNDVTHYKELSDGKKAQQRLSDRLATADVRLSVLLAAGVARPGSDGVSAAASAGGLDHGAARAELDPAHAQRIVGITGDGDEGLIALAACQGWAREVLSTGKALPP</sequence>
<comment type="caution">
    <text evidence="2">The sequence shown here is derived from an EMBL/GenBank/DDBJ whole genome shotgun (WGS) entry which is preliminary data.</text>
</comment>
<proteinExistence type="predicted"/>
<dbReference type="RefSeq" id="WP_074851308.1">
    <property type="nucleotide sequence ID" value="NZ_FNTS01000001.1"/>
</dbReference>